<dbReference type="RefSeq" id="WP_146135429.1">
    <property type="nucleotide sequence ID" value="NZ_PVUE01000018.1"/>
</dbReference>
<evidence type="ECO:0000313" key="2">
    <source>
        <dbReference type="Proteomes" id="UP000237752"/>
    </source>
</evidence>
<accession>A0A2T0ZTN3</accession>
<gene>
    <name evidence="1" type="ORF">CLV47_11883</name>
</gene>
<proteinExistence type="predicted"/>
<dbReference type="EMBL" id="PVUE01000018">
    <property type="protein sequence ID" value="PRZ39719.1"/>
    <property type="molecule type" value="Genomic_DNA"/>
</dbReference>
<sequence length="171" mass="18923">MTWWQEPLPLPGLPDIVVRTVPTHPAVAVARFAAKIVPTASCHWYTAAIGDDGYGRYTYLDETGRQRTVSAHRFAWEATRPPGELINETHVLMHECNNTLCVYVGPGHVVLGTQLQNVRYADRLGRRRGNRPVAAHPAAITARAHRAQLRSGTIPSFRDESLTGHPALFAL</sequence>
<organism evidence="1 2">
    <name type="scientific">Antricoccus suffuscus</name>
    <dbReference type="NCBI Taxonomy" id="1629062"/>
    <lineage>
        <taxon>Bacteria</taxon>
        <taxon>Bacillati</taxon>
        <taxon>Actinomycetota</taxon>
        <taxon>Actinomycetes</taxon>
        <taxon>Geodermatophilales</taxon>
        <taxon>Antricoccaceae</taxon>
        <taxon>Antricoccus</taxon>
    </lineage>
</organism>
<evidence type="ECO:0000313" key="1">
    <source>
        <dbReference type="EMBL" id="PRZ39719.1"/>
    </source>
</evidence>
<reference evidence="1 2" key="1">
    <citation type="submission" date="2018-03" db="EMBL/GenBank/DDBJ databases">
        <title>Genomic Encyclopedia of Archaeal and Bacterial Type Strains, Phase II (KMG-II): from individual species to whole genera.</title>
        <authorList>
            <person name="Goeker M."/>
        </authorList>
    </citation>
    <scope>NUCLEOTIDE SEQUENCE [LARGE SCALE GENOMIC DNA]</scope>
    <source>
        <strain evidence="1 2">DSM 100065</strain>
    </source>
</reference>
<dbReference type="Proteomes" id="UP000237752">
    <property type="component" value="Unassembled WGS sequence"/>
</dbReference>
<dbReference type="SUPFAM" id="SSF54060">
    <property type="entry name" value="His-Me finger endonucleases"/>
    <property type="match status" value="1"/>
</dbReference>
<name>A0A2T0ZTN3_9ACTN</name>
<protein>
    <recommendedName>
        <fullName evidence="3">HNH endonuclease</fullName>
    </recommendedName>
</protein>
<dbReference type="OrthoDB" id="3732358at2"/>
<dbReference type="AlphaFoldDB" id="A0A2T0ZTN3"/>
<comment type="caution">
    <text evidence="1">The sequence shown here is derived from an EMBL/GenBank/DDBJ whole genome shotgun (WGS) entry which is preliminary data.</text>
</comment>
<evidence type="ECO:0008006" key="3">
    <source>
        <dbReference type="Google" id="ProtNLM"/>
    </source>
</evidence>
<keyword evidence="2" id="KW-1185">Reference proteome</keyword>
<dbReference type="InterPro" id="IPR044925">
    <property type="entry name" value="His-Me_finger_sf"/>
</dbReference>